<name>A0A4V1C540_PYROR</name>
<feature type="compositionally biased region" description="Basic and acidic residues" evidence="1">
    <location>
        <begin position="57"/>
        <end position="66"/>
    </location>
</feature>
<feature type="chain" id="PRO_5020933929" evidence="2">
    <location>
        <begin position="23"/>
        <end position="84"/>
    </location>
</feature>
<feature type="region of interest" description="Disordered" evidence="1">
    <location>
        <begin position="45"/>
        <end position="66"/>
    </location>
</feature>
<gene>
    <name evidence="3" type="ORF">PoMZ_10771</name>
</gene>
<evidence type="ECO:0000256" key="2">
    <source>
        <dbReference type="SAM" id="SignalP"/>
    </source>
</evidence>
<keyword evidence="2" id="KW-0732">Signal</keyword>
<evidence type="ECO:0000256" key="1">
    <source>
        <dbReference type="SAM" id="MobiDB-lite"/>
    </source>
</evidence>
<reference evidence="3 4" key="1">
    <citation type="journal article" date="2019" name="Mol. Biol. Evol.">
        <title>Blast fungal genomes show frequent chromosomal changes, gene gains and losses, and effector gene turnover.</title>
        <authorList>
            <person name="Gomez Luciano L.B."/>
            <person name="Jason Tsai I."/>
            <person name="Chuma I."/>
            <person name="Tosa Y."/>
            <person name="Chen Y.H."/>
            <person name="Li J.Y."/>
            <person name="Li M.Y."/>
            <person name="Jade Lu M.Y."/>
            <person name="Nakayashiki H."/>
            <person name="Li W.H."/>
        </authorList>
    </citation>
    <scope>NUCLEOTIDE SEQUENCE [LARGE SCALE GENOMIC DNA]</scope>
    <source>
        <strain evidence="3">MZ5-1-6</strain>
    </source>
</reference>
<dbReference type="EMBL" id="CP034204">
    <property type="protein sequence ID" value="QBZ55055.1"/>
    <property type="molecule type" value="Genomic_DNA"/>
</dbReference>
<sequence>MHISKTLKFLSLAAFAAPAVLGAPLAQLPESSNGLVARDPMIIHQSGTQGLKPRPGHNSESDGRAPEAKCPICLSTLCSCPPID</sequence>
<protein>
    <submittedName>
        <fullName evidence="3">Uncharacterized protein</fullName>
    </submittedName>
</protein>
<evidence type="ECO:0000313" key="4">
    <source>
        <dbReference type="Proteomes" id="UP000294847"/>
    </source>
</evidence>
<dbReference type="AlphaFoldDB" id="A0A4V1C540"/>
<dbReference type="Proteomes" id="UP000294847">
    <property type="component" value="Chromosome 1"/>
</dbReference>
<proteinExistence type="predicted"/>
<feature type="signal peptide" evidence="2">
    <location>
        <begin position="1"/>
        <end position="22"/>
    </location>
</feature>
<accession>A0A4V1C540</accession>
<organism evidence="3 4">
    <name type="scientific">Pyricularia oryzae</name>
    <name type="common">Rice blast fungus</name>
    <name type="synonym">Magnaporthe oryzae</name>
    <dbReference type="NCBI Taxonomy" id="318829"/>
    <lineage>
        <taxon>Eukaryota</taxon>
        <taxon>Fungi</taxon>
        <taxon>Dikarya</taxon>
        <taxon>Ascomycota</taxon>
        <taxon>Pezizomycotina</taxon>
        <taxon>Sordariomycetes</taxon>
        <taxon>Sordariomycetidae</taxon>
        <taxon>Magnaporthales</taxon>
        <taxon>Pyriculariaceae</taxon>
        <taxon>Pyricularia</taxon>
    </lineage>
</organism>
<dbReference type="VEuPathDB" id="FungiDB:M_BR32_EuGene_00116001"/>
<evidence type="ECO:0000313" key="3">
    <source>
        <dbReference type="EMBL" id="QBZ55055.1"/>
    </source>
</evidence>